<dbReference type="AlphaFoldDB" id="A0A5Q4BCV0"/>
<organism evidence="3 4">
    <name type="scientific">Colletotrichum shisoi</name>
    <dbReference type="NCBI Taxonomy" id="2078593"/>
    <lineage>
        <taxon>Eukaryota</taxon>
        <taxon>Fungi</taxon>
        <taxon>Dikarya</taxon>
        <taxon>Ascomycota</taxon>
        <taxon>Pezizomycotina</taxon>
        <taxon>Sordariomycetes</taxon>
        <taxon>Hypocreomycetidae</taxon>
        <taxon>Glomerellales</taxon>
        <taxon>Glomerellaceae</taxon>
        <taxon>Colletotrichum</taxon>
        <taxon>Colletotrichum destructivum species complex</taxon>
    </lineage>
</organism>
<accession>A0A5Q4BCV0</accession>
<comment type="caution">
    <text evidence="3">The sequence shown here is derived from an EMBL/GenBank/DDBJ whole genome shotgun (WGS) entry which is preliminary data.</text>
</comment>
<feature type="compositionally biased region" description="Basic and acidic residues" evidence="1">
    <location>
        <begin position="64"/>
        <end position="73"/>
    </location>
</feature>
<dbReference type="Proteomes" id="UP000326340">
    <property type="component" value="Unassembled WGS sequence"/>
</dbReference>
<evidence type="ECO:0000256" key="1">
    <source>
        <dbReference type="SAM" id="MobiDB-lite"/>
    </source>
</evidence>
<keyword evidence="2" id="KW-0472">Membrane</keyword>
<evidence type="ECO:0000313" key="4">
    <source>
        <dbReference type="Proteomes" id="UP000326340"/>
    </source>
</evidence>
<dbReference type="Gene3D" id="3.40.50.720">
    <property type="entry name" value="NAD(P)-binding Rossmann-like Domain"/>
    <property type="match status" value="1"/>
</dbReference>
<dbReference type="InterPro" id="IPR036291">
    <property type="entry name" value="NAD(P)-bd_dom_sf"/>
</dbReference>
<dbReference type="EMBL" id="PUHP01002251">
    <property type="protein sequence ID" value="TQN64561.1"/>
    <property type="molecule type" value="Genomic_DNA"/>
</dbReference>
<evidence type="ECO:0008006" key="5">
    <source>
        <dbReference type="Google" id="ProtNLM"/>
    </source>
</evidence>
<proteinExistence type="predicted"/>
<dbReference type="OrthoDB" id="419598at2759"/>
<keyword evidence="2" id="KW-1133">Transmembrane helix</keyword>
<dbReference type="SUPFAM" id="SSF51735">
    <property type="entry name" value="NAD(P)-binding Rossmann-fold domains"/>
    <property type="match status" value="1"/>
</dbReference>
<name>A0A5Q4BCV0_9PEZI</name>
<evidence type="ECO:0000313" key="3">
    <source>
        <dbReference type="EMBL" id="TQN64561.1"/>
    </source>
</evidence>
<sequence>MLVLVAGATGTIGQKLIDSLHGRDHHVRGLGRNPSKLTDERRAKLQDFIMQSLRPTSYGAVPADEDRLGDDPKAGSGPDDDDEAKPQRCPQPLDRPWFERFGRVIVDFVLAGLALLFGIFGLWAYSVNGSTAGPGSTGETLVRVSQYAPTIFPVLFAAVAGATMKSIASWRIQASQGATLGSLEQYLGSQTISRAFVTQFNLGTYNLLGLSIVALWCLSPLGSQASLRVISVMSKTETAQTTLSAVDTFEKYAYSETNKVNEALMTVSSAVITSLMAAKFLKGRNQDVWGNVRLPAIENLERSGESVGESGWIEVSDRKPIEYASLIGTPVANLSRYGNTSFPLTGSYLSLSCPTIRLVPNQTVLSDWPNSLPALSLGIHGKQTDCNWTVGSFAQPHSIWESGYLIPGVPKNGTVAPSVVISRAACDLTMTHIEMQVTCTASLSGDSSGSICNPRAVRRHPNPPSHGDWTVLDKAPGPNSFLFLSDRLVPALRVRQLQPTTRAGLLDEPLERGG</sequence>
<feature type="transmembrane region" description="Helical" evidence="2">
    <location>
        <begin position="104"/>
        <end position="126"/>
    </location>
</feature>
<evidence type="ECO:0000256" key="2">
    <source>
        <dbReference type="SAM" id="Phobius"/>
    </source>
</evidence>
<feature type="non-terminal residue" evidence="3">
    <location>
        <position position="514"/>
    </location>
</feature>
<keyword evidence="4" id="KW-1185">Reference proteome</keyword>
<gene>
    <name evidence="3" type="ORF">CSHISOI_10900</name>
</gene>
<reference evidence="3 4" key="1">
    <citation type="journal article" date="2019" name="Sci. Rep.">
        <title>Colletotrichum shisoi sp. nov., an anthracnose pathogen of Perilla frutescens in Japan: molecular phylogenetic, morphological and genomic evidence.</title>
        <authorList>
            <person name="Gan P."/>
            <person name="Tsushima A."/>
            <person name="Hiroyama R."/>
            <person name="Narusaka M."/>
            <person name="Takano Y."/>
            <person name="Narusaka Y."/>
            <person name="Kawaradani M."/>
            <person name="Damm U."/>
            <person name="Shirasu K."/>
        </authorList>
    </citation>
    <scope>NUCLEOTIDE SEQUENCE [LARGE SCALE GENOMIC DNA]</scope>
    <source>
        <strain evidence="3 4">PG-2018a</strain>
    </source>
</reference>
<feature type="region of interest" description="Disordered" evidence="1">
    <location>
        <begin position="58"/>
        <end position="92"/>
    </location>
</feature>
<feature type="transmembrane region" description="Helical" evidence="2">
    <location>
        <begin position="146"/>
        <end position="164"/>
    </location>
</feature>
<protein>
    <recommendedName>
        <fullName evidence="5">NAD(P)-binding domain-containing protein</fullName>
    </recommendedName>
</protein>
<keyword evidence="2" id="KW-0812">Transmembrane</keyword>